<dbReference type="InterPro" id="IPR025161">
    <property type="entry name" value="IS402-like_dom"/>
</dbReference>
<name>A0A918ZVG8_9ACTN</name>
<reference evidence="3" key="2">
    <citation type="submission" date="2020-09" db="EMBL/GenBank/DDBJ databases">
        <authorList>
            <person name="Sun Q."/>
            <person name="Zhou Y."/>
        </authorList>
    </citation>
    <scope>NUCLEOTIDE SEQUENCE</scope>
    <source>
        <strain evidence="3">CGMCC 4.7403</strain>
    </source>
</reference>
<comment type="caution">
    <text evidence="3">The sequence shown here is derived from an EMBL/GenBank/DDBJ whole genome shotgun (WGS) entry which is preliminary data.</text>
</comment>
<dbReference type="PANTHER" id="PTHR30007">
    <property type="entry name" value="PHP DOMAIN PROTEIN"/>
    <property type="match status" value="1"/>
</dbReference>
<evidence type="ECO:0000256" key="1">
    <source>
        <dbReference type="SAM" id="MobiDB-lite"/>
    </source>
</evidence>
<protein>
    <recommendedName>
        <fullName evidence="2">Insertion element IS402-like domain-containing protein</fullName>
    </recommendedName>
</protein>
<dbReference type="EMBL" id="BNAT01000077">
    <property type="protein sequence ID" value="GHE70692.1"/>
    <property type="molecule type" value="Genomic_DNA"/>
</dbReference>
<keyword evidence="4" id="KW-1185">Reference proteome</keyword>
<proteinExistence type="predicted"/>
<evidence type="ECO:0000259" key="2">
    <source>
        <dbReference type="Pfam" id="PF13340"/>
    </source>
</evidence>
<dbReference type="Pfam" id="PF13340">
    <property type="entry name" value="DUF4096"/>
    <property type="match status" value="1"/>
</dbReference>
<dbReference type="AlphaFoldDB" id="A0A918ZVG8"/>
<reference evidence="3" key="1">
    <citation type="journal article" date="2014" name="Int. J. Syst. Evol. Microbiol.">
        <title>Complete genome sequence of Corynebacterium casei LMG S-19264T (=DSM 44701T), isolated from a smear-ripened cheese.</title>
        <authorList>
            <consortium name="US DOE Joint Genome Institute (JGI-PGF)"/>
            <person name="Walter F."/>
            <person name="Albersmeier A."/>
            <person name="Kalinowski J."/>
            <person name="Ruckert C."/>
        </authorList>
    </citation>
    <scope>NUCLEOTIDE SEQUENCE</scope>
    <source>
        <strain evidence="3">CGMCC 4.7403</strain>
    </source>
</reference>
<dbReference type="Proteomes" id="UP000603227">
    <property type="component" value="Unassembled WGS sequence"/>
</dbReference>
<gene>
    <name evidence="3" type="ORF">GCM10017771_94640</name>
</gene>
<feature type="region of interest" description="Disordered" evidence="1">
    <location>
        <begin position="151"/>
        <end position="198"/>
    </location>
</feature>
<dbReference type="PANTHER" id="PTHR30007:SF0">
    <property type="entry name" value="TRANSPOSASE"/>
    <property type="match status" value="1"/>
</dbReference>
<evidence type="ECO:0000313" key="4">
    <source>
        <dbReference type="Proteomes" id="UP000603227"/>
    </source>
</evidence>
<feature type="compositionally biased region" description="Basic and acidic residues" evidence="1">
    <location>
        <begin position="179"/>
        <end position="190"/>
    </location>
</feature>
<feature type="domain" description="Insertion element IS402-like" evidence="2">
    <location>
        <begin position="56"/>
        <end position="136"/>
    </location>
</feature>
<evidence type="ECO:0000313" key="3">
    <source>
        <dbReference type="EMBL" id="GHE70692.1"/>
    </source>
</evidence>
<accession>A0A918ZVG8</accession>
<feature type="compositionally biased region" description="Polar residues" evidence="1">
    <location>
        <begin position="163"/>
        <end position="177"/>
    </location>
</feature>
<organism evidence="3 4">
    <name type="scientific">Streptomyces capitiformicae</name>
    <dbReference type="NCBI Taxonomy" id="2014920"/>
    <lineage>
        <taxon>Bacteria</taxon>
        <taxon>Bacillati</taxon>
        <taxon>Actinomycetota</taxon>
        <taxon>Actinomycetes</taxon>
        <taxon>Kitasatosporales</taxon>
        <taxon>Streptomycetaceae</taxon>
        <taxon>Streptomyces</taxon>
    </lineage>
</organism>
<sequence length="255" mass="28223">MWLGGIADLACHSPPTNAVSGRTRDTRPVEDARLSALGSGRYAQVMSERRPYPSDLSDARWELIEPVLAAWRFERRGRGLDFGRPPEHELREIMNAILCVDRTGVQWRHLPHDLPPWETVYGYFAKWQKEGVFAQLNGLLRELVRQKEGRRAEPSARVIDAQSVKTSTSAPATSQGTDAGKKTSDAKKESSGQGEAGFLRGWEGHSLVERDAVRKTVVKAADHPVEEVPLCGRVAISGLTPTVVVGPRSFRVGHR</sequence>